<gene>
    <name evidence="2" type="ORF">EJ02DRAFT_455368</name>
</gene>
<feature type="transmembrane region" description="Helical" evidence="1">
    <location>
        <begin position="25"/>
        <end position="43"/>
    </location>
</feature>
<keyword evidence="3" id="KW-1185">Reference proteome</keyword>
<accession>A0A6A5SRE6</accession>
<keyword evidence="1" id="KW-1133">Transmembrane helix</keyword>
<dbReference type="EMBL" id="ML976051">
    <property type="protein sequence ID" value="KAF1941176.1"/>
    <property type="molecule type" value="Genomic_DNA"/>
</dbReference>
<reference evidence="2" key="1">
    <citation type="journal article" date="2020" name="Stud. Mycol.">
        <title>101 Dothideomycetes genomes: a test case for predicting lifestyles and emergence of pathogens.</title>
        <authorList>
            <person name="Haridas S."/>
            <person name="Albert R."/>
            <person name="Binder M."/>
            <person name="Bloem J."/>
            <person name="Labutti K."/>
            <person name="Salamov A."/>
            <person name="Andreopoulos B."/>
            <person name="Baker S."/>
            <person name="Barry K."/>
            <person name="Bills G."/>
            <person name="Bluhm B."/>
            <person name="Cannon C."/>
            <person name="Castanera R."/>
            <person name="Culley D."/>
            <person name="Daum C."/>
            <person name="Ezra D."/>
            <person name="Gonzalez J."/>
            <person name="Henrissat B."/>
            <person name="Kuo A."/>
            <person name="Liang C."/>
            <person name="Lipzen A."/>
            <person name="Lutzoni F."/>
            <person name="Magnuson J."/>
            <person name="Mondo S."/>
            <person name="Nolan M."/>
            <person name="Ohm R."/>
            <person name="Pangilinan J."/>
            <person name="Park H.-J."/>
            <person name="Ramirez L."/>
            <person name="Alfaro M."/>
            <person name="Sun H."/>
            <person name="Tritt A."/>
            <person name="Yoshinaga Y."/>
            <person name="Zwiers L.-H."/>
            <person name="Turgeon B."/>
            <person name="Goodwin S."/>
            <person name="Spatafora J."/>
            <person name="Crous P."/>
            <person name="Grigoriev I."/>
        </authorList>
    </citation>
    <scope>NUCLEOTIDE SEQUENCE</scope>
    <source>
        <strain evidence="2">CBS 161.51</strain>
    </source>
</reference>
<dbReference type="Proteomes" id="UP000800038">
    <property type="component" value="Unassembled WGS sequence"/>
</dbReference>
<proteinExistence type="predicted"/>
<feature type="transmembrane region" description="Helical" evidence="1">
    <location>
        <begin position="49"/>
        <end position="68"/>
    </location>
</feature>
<evidence type="ECO:0000313" key="3">
    <source>
        <dbReference type="Proteomes" id="UP000800038"/>
    </source>
</evidence>
<evidence type="ECO:0000256" key="1">
    <source>
        <dbReference type="SAM" id="Phobius"/>
    </source>
</evidence>
<protein>
    <submittedName>
        <fullName evidence="2">Uncharacterized protein</fullName>
    </submittedName>
</protein>
<keyword evidence="1" id="KW-0812">Transmembrane</keyword>
<feature type="transmembrane region" description="Helical" evidence="1">
    <location>
        <begin position="116"/>
        <end position="134"/>
    </location>
</feature>
<name>A0A6A5SRE6_9PLEO</name>
<keyword evidence="1" id="KW-0472">Membrane</keyword>
<dbReference type="AlphaFoldDB" id="A0A6A5SRE6"/>
<feature type="transmembrane region" description="Helical" evidence="1">
    <location>
        <begin position="80"/>
        <end position="104"/>
    </location>
</feature>
<organism evidence="2 3">
    <name type="scientific">Clathrospora elynae</name>
    <dbReference type="NCBI Taxonomy" id="706981"/>
    <lineage>
        <taxon>Eukaryota</taxon>
        <taxon>Fungi</taxon>
        <taxon>Dikarya</taxon>
        <taxon>Ascomycota</taxon>
        <taxon>Pezizomycotina</taxon>
        <taxon>Dothideomycetes</taxon>
        <taxon>Pleosporomycetidae</taxon>
        <taxon>Pleosporales</taxon>
        <taxon>Diademaceae</taxon>
        <taxon>Clathrospora</taxon>
    </lineage>
</organism>
<evidence type="ECO:0000313" key="2">
    <source>
        <dbReference type="EMBL" id="KAF1941176.1"/>
    </source>
</evidence>
<sequence>MDLIVPSFVILGSAFMTRFLFMRNYTIGLFCGAAFVGLINIAVPSDSQSLITIQFGILISYLLFHGAFCRLRTIEIELGLGFVIGVTTGAVLVLAILSLIPKLADVWKYNTDLDGIWSFLPIHLVSFVLGAFAVDTIKPYIKKTSGSGNVLPVTVQDLPPATTSGREDQALPLHHRVNASSNAVQ</sequence>